<comment type="caution">
    <text evidence="10">The sequence shown here is derived from an EMBL/GenBank/DDBJ whole genome shotgun (WGS) entry which is preliminary data.</text>
</comment>
<dbReference type="InterPro" id="IPR008271">
    <property type="entry name" value="Ser/Thr_kinase_AS"/>
</dbReference>
<dbReference type="EMBL" id="JAFCMP010000008">
    <property type="protein sequence ID" value="KAG5192309.1"/>
    <property type="molecule type" value="Genomic_DNA"/>
</dbReference>
<evidence type="ECO:0000259" key="7">
    <source>
        <dbReference type="PROSITE" id="PS50003"/>
    </source>
</evidence>
<feature type="binding site" evidence="6">
    <location>
        <position position="169"/>
    </location>
    <ligand>
        <name>ATP</name>
        <dbReference type="ChEBI" id="CHEBI:30616"/>
    </ligand>
</feature>
<reference evidence="10" key="1">
    <citation type="submission" date="2021-02" db="EMBL/GenBank/DDBJ databases">
        <title>First Annotated Genome of the Yellow-green Alga Tribonema minus.</title>
        <authorList>
            <person name="Mahan K.M."/>
        </authorList>
    </citation>
    <scope>NUCLEOTIDE SEQUENCE</scope>
    <source>
        <strain evidence="10">UTEX B ZZ1240</strain>
    </source>
</reference>
<dbReference type="OrthoDB" id="199442at2759"/>
<evidence type="ECO:0000256" key="4">
    <source>
        <dbReference type="ARBA" id="ARBA00022777"/>
    </source>
</evidence>
<dbReference type="Gene3D" id="1.10.510.10">
    <property type="entry name" value="Transferase(Phosphotransferase) domain 1"/>
    <property type="match status" value="1"/>
</dbReference>
<dbReference type="Pfam" id="PF00069">
    <property type="entry name" value="Pkinase"/>
    <property type="match status" value="1"/>
</dbReference>
<accession>A0A836CNX9</accession>
<dbReference type="InterPro" id="IPR011009">
    <property type="entry name" value="Kinase-like_dom_sf"/>
</dbReference>
<evidence type="ECO:0000313" key="10">
    <source>
        <dbReference type="EMBL" id="KAG5192309.1"/>
    </source>
</evidence>
<dbReference type="InterPro" id="IPR000719">
    <property type="entry name" value="Prot_kinase_dom"/>
</dbReference>
<dbReference type="GO" id="GO:0004691">
    <property type="term" value="F:cAMP-dependent protein kinase activity"/>
    <property type="evidence" value="ECO:0007669"/>
    <property type="project" value="TreeGrafter"/>
</dbReference>
<evidence type="ECO:0000259" key="8">
    <source>
        <dbReference type="PROSITE" id="PS50011"/>
    </source>
</evidence>
<feature type="domain" description="PH" evidence="7">
    <location>
        <begin position="18"/>
        <end position="130"/>
    </location>
</feature>
<evidence type="ECO:0000259" key="9">
    <source>
        <dbReference type="PROSITE" id="PS51285"/>
    </source>
</evidence>
<sequence length="514" mass="56760">MGFFAAAAQLGPMLARTLPSAEGQLRRRRRGFPSTWRTTAEHVELRGTVLVIYKSKGGGLRSLSSSKSSRRVALHDIAGTGAIRANDAATRKGFYPFSIDVPGGTLTLHLAASNSDARANWLKELNRARVVFTHNDLTILSTIGEGHFGKVVLAQRKGCTGRDGLLALKEIQLTPGMQLHTALTERVLLASLPLHPFVITLQLAFRYDNYLYYGFDFMPGADMFELIRRKDMRMNLPIARFYISQVASALSHLHAHNIVYRDLKPENVLVDKVGNLCLADMGLAKRLPRDGLTYTVCGTRDYLAPEMIEEGRSNVRIGYGLSIDFWQLGCMVYELYAGHSPFWSASHGDCRDDTARPGSGATAARILGGDFKRPRGMEPAAWSLAQALLSQSPAERLGTIASGPRRPSSDVTTVGGGWGDVRAHAFFEGVDWDAVLRKSVRPPYKPLSTRKSLVANFNAQITARPAWWGAEDEAAARQHRWEQLFTEELRGFAFVRAQPPPQAEPKQAEIAPFE</sequence>
<dbReference type="PROSITE" id="PS51285">
    <property type="entry name" value="AGC_KINASE_CTER"/>
    <property type="match status" value="1"/>
</dbReference>
<evidence type="ECO:0000256" key="3">
    <source>
        <dbReference type="ARBA" id="ARBA00022741"/>
    </source>
</evidence>
<evidence type="ECO:0000256" key="5">
    <source>
        <dbReference type="ARBA" id="ARBA00022840"/>
    </source>
</evidence>
<dbReference type="AlphaFoldDB" id="A0A836CNX9"/>
<dbReference type="SUPFAM" id="SSF56112">
    <property type="entry name" value="Protein kinase-like (PK-like)"/>
    <property type="match status" value="1"/>
</dbReference>
<organism evidence="10 11">
    <name type="scientific">Tribonema minus</name>
    <dbReference type="NCBI Taxonomy" id="303371"/>
    <lineage>
        <taxon>Eukaryota</taxon>
        <taxon>Sar</taxon>
        <taxon>Stramenopiles</taxon>
        <taxon>Ochrophyta</taxon>
        <taxon>PX clade</taxon>
        <taxon>Xanthophyceae</taxon>
        <taxon>Tribonematales</taxon>
        <taxon>Tribonemataceae</taxon>
        <taxon>Tribonema</taxon>
    </lineage>
</organism>
<proteinExistence type="predicted"/>
<keyword evidence="11" id="KW-1185">Reference proteome</keyword>
<dbReference type="Gene3D" id="3.30.200.20">
    <property type="entry name" value="Phosphorylase Kinase, domain 1"/>
    <property type="match status" value="1"/>
</dbReference>
<keyword evidence="1" id="KW-0723">Serine/threonine-protein kinase</keyword>
<dbReference type="CDD" id="cd00821">
    <property type="entry name" value="PH"/>
    <property type="match status" value="1"/>
</dbReference>
<dbReference type="GO" id="GO:0005524">
    <property type="term" value="F:ATP binding"/>
    <property type="evidence" value="ECO:0007669"/>
    <property type="project" value="UniProtKB-UniRule"/>
</dbReference>
<dbReference type="SMART" id="SM00233">
    <property type="entry name" value="PH"/>
    <property type="match status" value="1"/>
</dbReference>
<dbReference type="GO" id="GO:0005952">
    <property type="term" value="C:cAMP-dependent protein kinase complex"/>
    <property type="evidence" value="ECO:0007669"/>
    <property type="project" value="TreeGrafter"/>
</dbReference>
<evidence type="ECO:0000256" key="1">
    <source>
        <dbReference type="ARBA" id="ARBA00022527"/>
    </source>
</evidence>
<evidence type="ECO:0000313" key="11">
    <source>
        <dbReference type="Proteomes" id="UP000664859"/>
    </source>
</evidence>
<dbReference type="PANTHER" id="PTHR24353:SF37">
    <property type="entry name" value="CAMP-DEPENDENT PROTEIN KINASE CATALYTIC SUBUNIT PRKX"/>
    <property type="match status" value="1"/>
</dbReference>
<feature type="domain" description="AGC-kinase C-terminal" evidence="9">
    <location>
        <begin position="428"/>
        <end position="504"/>
    </location>
</feature>
<dbReference type="Proteomes" id="UP000664859">
    <property type="component" value="Unassembled WGS sequence"/>
</dbReference>
<dbReference type="PROSITE" id="PS50003">
    <property type="entry name" value="PH_DOMAIN"/>
    <property type="match status" value="1"/>
</dbReference>
<gene>
    <name evidence="10" type="ORF">JKP88DRAFT_204466</name>
</gene>
<keyword evidence="2" id="KW-0808">Transferase</keyword>
<dbReference type="PROSITE" id="PS50011">
    <property type="entry name" value="PROTEIN_KINASE_DOM"/>
    <property type="match status" value="1"/>
</dbReference>
<dbReference type="InterPro" id="IPR001849">
    <property type="entry name" value="PH_domain"/>
</dbReference>
<dbReference type="InterPro" id="IPR017441">
    <property type="entry name" value="Protein_kinase_ATP_BS"/>
</dbReference>
<keyword evidence="4 10" id="KW-0418">Kinase</keyword>
<keyword evidence="5 6" id="KW-0067">ATP-binding</keyword>
<keyword evidence="3 6" id="KW-0547">Nucleotide-binding</keyword>
<dbReference type="PANTHER" id="PTHR24353">
    <property type="entry name" value="CYCLIC NUCLEOTIDE-DEPENDENT PROTEIN KINASE"/>
    <property type="match status" value="1"/>
</dbReference>
<dbReference type="PROSITE" id="PS00107">
    <property type="entry name" value="PROTEIN_KINASE_ATP"/>
    <property type="match status" value="1"/>
</dbReference>
<dbReference type="InterPro" id="IPR000961">
    <property type="entry name" value="AGC-kinase_C"/>
</dbReference>
<dbReference type="SUPFAM" id="SSF50729">
    <property type="entry name" value="PH domain-like"/>
    <property type="match status" value="1"/>
</dbReference>
<feature type="domain" description="Protein kinase" evidence="8">
    <location>
        <begin position="137"/>
        <end position="427"/>
    </location>
</feature>
<name>A0A836CNX9_9STRA</name>
<evidence type="ECO:0000256" key="6">
    <source>
        <dbReference type="PROSITE-ProRule" id="PRU10141"/>
    </source>
</evidence>
<evidence type="ECO:0000256" key="2">
    <source>
        <dbReference type="ARBA" id="ARBA00022679"/>
    </source>
</evidence>
<dbReference type="SMART" id="SM00220">
    <property type="entry name" value="S_TKc"/>
    <property type="match status" value="1"/>
</dbReference>
<dbReference type="PROSITE" id="PS00108">
    <property type="entry name" value="PROTEIN_KINASE_ST"/>
    <property type="match status" value="1"/>
</dbReference>
<protein>
    <submittedName>
        <fullName evidence="10">Kinase-like domain-containing protein</fullName>
    </submittedName>
</protein>